<sequence length="114" mass="12649">MEDALRKFELRQRALVKKHHRMARGYVTVLSRNGIFLQQPDNKVGSNAARVFALLLVFFLAFKGFLIAGLGTDVYMGHVDALMSGSLSEQVGGWLMQMDPVSTAFSNLFSPLLS</sequence>
<proteinExistence type="predicted"/>
<dbReference type="Proteomes" id="UP001166293">
    <property type="component" value="Unassembled WGS sequence"/>
</dbReference>
<keyword evidence="1" id="KW-0812">Transmembrane</keyword>
<keyword evidence="1" id="KW-0472">Membrane</keyword>
<dbReference type="EMBL" id="JAHRWL010000001">
    <property type="protein sequence ID" value="MBV2359943.1"/>
    <property type="molecule type" value="Genomic_DNA"/>
</dbReference>
<reference evidence="2" key="1">
    <citation type="submission" date="2021-06" db="EMBL/GenBank/DDBJ databases">
        <title>Thalassococcus sp. CAU 1522 isolated from sea sand, Republic of Korea.</title>
        <authorList>
            <person name="Kim W."/>
        </authorList>
    </citation>
    <scope>NUCLEOTIDE SEQUENCE</scope>
    <source>
        <strain evidence="2">CAU 1522</strain>
    </source>
</reference>
<name>A0ABS6N7G4_9RHOB</name>
<dbReference type="RefSeq" id="WP_217777725.1">
    <property type="nucleotide sequence ID" value="NZ_JAHRWL010000001.1"/>
</dbReference>
<feature type="transmembrane region" description="Helical" evidence="1">
    <location>
        <begin position="51"/>
        <end position="70"/>
    </location>
</feature>
<comment type="caution">
    <text evidence="2">The sequence shown here is derived from an EMBL/GenBank/DDBJ whole genome shotgun (WGS) entry which is preliminary data.</text>
</comment>
<organism evidence="2 3">
    <name type="scientific">Thalassococcus arenae</name>
    <dbReference type="NCBI Taxonomy" id="2851652"/>
    <lineage>
        <taxon>Bacteria</taxon>
        <taxon>Pseudomonadati</taxon>
        <taxon>Pseudomonadota</taxon>
        <taxon>Alphaproteobacteria</taxon>
        <taxon>Rhodobacterales</taxon>
        <taxon>Roseobacteraceae</taxon>
        <taxon>Thalassococcus</taxon>
    </lineage>
</organism>
<evidence type="ECO:0000256" key="1">
    <source>
        <dbReference type="SAM" id="Phobius"/>
    </source>
</evidence>
<evidence type="ECO:0000313" key="2">
    <source>
        <dbReference type="EMBL" id="MBV2359943.1"/>
    </source>
</evidence>
<accession>A0ABS6N7G4</accession>
<protein>
    <submittedName>
        <fullName evidence="2">Uncharacterized protein</fullName>
    </submittedName>
</protein>
<keyword evidence="3" id="KW-1185">Reference proteome</keyword>
<keyword evidence="1" id="KW-1133">Transmembrane helix</keyword>
<evidence type="ECO:0000313" key="3">
    <source>
        <dbReference type="Proteomes" id="UP001166293"/>
    </source>
</evidence>
<gene>
    <name evidence="2" type="ORF">KUH32_09165</name>
</gene>